<organism evidence="14 15">
    <name type="scientific">Aequoribacter fuscus</name>
    <dbReference type="NCBI Taxonomy" id="2518989"/>
    <lineage>
        <taxon>Bacteria</taxon>
        <taxon>Pseudomonadati</taxon>
        <taxon>Pseudomonadota</taxon>
        <taxon>Gammaproteobacteria</taxon>
        <taxon>Cellvibrionales</taxon>
        <taxon>Halieaceae</taxon>
        <taxon>Aequoribacter</taxon>
    </lineage>
</organism>
<dbReference type="Proteomes" id="UP000005615">
    <property type="component" value="Unassembled WGS sequence"/>
</dbReference>
<dbReference type="RefSeq" id="WP_009575576.1">
    <property type="nucleotide sequence ID" value="NZ_AEIG01000032.1"/>
</dbReference>
<evidence type="ECO:0000256" key="9">
    <source>
        <dbReference type="ARBA" id="ARBA00023077"/>
    </source>
</evidence>
<dbReference type="PROSITE" id="PS00018">
    <property type="entry name" value="EF_HAND_1"/>
    <property type="match status" value="1"/>
</dbReference>
<keyword evidence="5 12" id="KW-0812">Transmembrane</keyword>
<evidence type="ECO:0000256" key="8">
    <source>
        <dbReference type="ARBA" id="ARBA00023065"/>
    </source>
</evidence>
<reference evidence="14" key="1">
    <citation type="journal article" date="2011" name="J. Bacteriol.">
        <title>Genome sequence of strain IMCC3088, a proteorhodopsin-containing marine bacterium belonging to the OM60/NOR5 clade.</title>
        <authorList>
            <person name="Jang Y."/>
            <person name="Oh H.M."/>
            <person name="Kang I."/>
            <person name="Lee K."/>
            <person name="Yang S.J."/>
            <person name="Cho J.C."/>
        </authorList>
    </citation>
    <scope>NUCLEOTIDE SEQUENCE [LARGE SCALE GENOMIC DNA]</scope>
    <source>
        <strain evidence="14">IMCC3088</strain>
    </source>
</reference>
<dbReference type="InterPro" id="IPR036942">
    <property type="entry name" value="Beta-barrel_TonB_sf"/>
</dbReference>
<dbReference type="Gene3D" id="2.40.170.20">
    <property type="entry name" value="TonB-dependent receptor, beta-barrel domain"/>
    <property type="match status" value="1"/>
</dbReference>
<dbReference type="AlphaFoldDB" id="F3L1H4"/>
<evidence type="ECO:0000256" key="1">
    <source>
        <dbReference type="ARBA" id="ARBA00004571"/>
    </source>
</evidence>
<keyword evidence="7" id="KW-0408">Iron</keyword>
<evidence type="ECO:0000256" key="6">
    <source>
        <dbReference type="ARBA" id="ARBA00022729"/>
    </source>
</evidence>
<proteinExistence type="inferred from homology"/>
<accession>F3L1H4</accession>
<dbReference type="InterPro" id="IPR037066">
    <property type="entry name" value="Plug_dom_sf"/>
</dbReference>
<keyword evidence="4" id="KW-0410">Iron transport</keyword>
<evidence type="ECO:0000256" key="4">
    <source>
        <dbReference type="ARBA" id="ARBA00022496"/>
    </source>
</evidence>
<keyword evidence="14" id="KW-0675">Receptor</keyword>
<evidence type="ECO:0000256" key="10">
    <source>
        <dbReference type="ARBA" id="ARBA00023136"/>
    </source>
</evidence>
<dbReference type="OrthoDB" id="7386960at2"/>
<keyword evidence="2 12" id="KW-0813">Transport</keyword>
<evidence type="ECO:0000313" key="14">
    <source>
        <dbReference type="EMBL" id="EGG29825.1"/>
    </source>
</evidence>
<keyword evidence="15" id="KW-1185">Reference proteome</keyword>
<dbReference type="eggNOG" id="COG1629">
    <property type="taxonomic scope" value="Bacteria"/>
</dbReference>
<keyword evidence="9 13" id="KW-0798">TonB box</keyword>
<name>F3L1H4_9GAMM</name>
<dbReference type="InterPro" id="IPR000531">
    <property type="entry name" value="Beta-barrel_TonB"/>
</dbReference>
<dbReference type="EMBL" id="AEIG01000032">
    <property type="protein sequence ID" value="EGG29825.1"/>
    <property type="molecule type" value="Genomic_DNA"/>
</dbReference>
<dbReference type="Gene3D" id="2.170.130.10">
    <property type="entry name" value="TonB-dependent receptor, plug domain"/>
    <property type="match status" value="1"/>
</dbReference>
<dbReference type="InterPro" id="IPR018247">
    <property type="entry name" value="EF_Hand_1_Ca_BS"/>
</dbReference>
<dbReference type="eggNOG" id="COG4773">
    <property type="taxonomic scope" value="Bacteria"/>
</dbReference>
<comment type="subcellular location">
    <subcellularLocation>
        <location evidence="1 12">Cell outer membrane</location>
        <topology evidence="1 12">Multi-pass membrane protein</topology>
    </subcellularLocation>
</comment>
<sequence>MRQYTTVVTRKSPLSAAVAATLMLLSSNTYSQELEEVIVTGVAREGVSKLEASVSVSSLNSYDIEKLSPRSVAELFRALPGIRSESSGGNGNANITVRGIPLATGGSKYMQLHEDGLPVLEFGDMNFANTDNFIRSDWSVGRVESIRGGSASTVASNSPGGIINMISKKGGDDAGAVGITIGADYDEFRTDFEYGGSLASDITYHVAGFFRDGEGVRETGFNGDNGGQIKFNITKELKDGYLRFYGKQLDDKVTTYLPSPVLVKSNGSFGAVPGYDASSQTLHSVQTNNIVTYDPYGNPKSRAVSDGIESKVSAFGFEFDKDLGNGWTVNNKFRNSSVEGGFISPFTDGFAGGTSTIAAKGAALCADASVGGVSIDCSGGVAAFVDGQVADPNQLAFTNLLFDTTFDDVGLLVNDLSFSKDFDRFSVNAGYYYSKQNIDITWNSWHTRMQTLAGKGSQNITYVALGAGIDADGNSVDVMLADNGALTQSFLSWDWDLEYVTTAPYINVAFEVNDRLNIEAGVRRDETKASGRRLDGCCGGNSSVDLNGNGSVGSYEVVGGVITRLDSDALLENAGAVSAGFITGGVRQLNDNAAAVTRVNYTADNTSYTFGATYMLNDDASIFVRYSDGGRAVADRLTQVAGSLQANGALTSTTDGYDNVEQLEVGYKHQAEDWAFYATLFDTMVEETNAEITSGLTFVREYEATGLELEGDYDFGNGFRINGNLTWIDAEIAKDATNASVVGNTPRRQADMIYTISPEYSFGNGLIGASVVGSSDFYLQDSNQLKQDAYQLVHVYANYQLSDALTVSLNVNNITDEFVITESEESAAAAGDFVRARPLSGRSTSISVRYDF</sequence>
<dbReference type="GO" id="GO:0015344">
    <property type="term" value="F:siderophore uptake transmembrane transporter activity"/>
    <property type="evidence" value="ECO:0007669"/>
    <property type="project" value="TreeGrafter"/>
</dbReference>
<gene>
    <name evidence="14" type="ORF">IMCC3088_1314</name>
</gene>
<keyword evidence="10 12" id="KW-0472">Membrane</keyword>
<dbReference type="PROSITE" id="PS52016">
    <property type="entry name" value="TONB_DEPENDENT_REC_3"/>
    <property type="match status" value="1"/>
</dbReference>
<dbReference type="PANTHER" id="PTHR32552">
    <property type="entry name" value="FERRICHROME IRON RECEPTOR-RELATED"/>
    <property type="match status" value="1"/>
</dbReference>
<dbReference type="GO" id="GO:0009279">
    <property type="term" value="C:cell outer membrane"/>
    <property type="evidence" value="ECO:0007669"/>
    <property type="project" value="UniProtKB-SubCell"/>
</dbReference>
<dbReference type="InterPro" id="IPR012910">
    <property type="entry name" value="Plug_dom"/>
</dbReference>
<dbReference type="SUPFAM" id="SSF56935">
    <property type="entry name" value="Porins"/>
    <property type="match status" value="1"/>
</dbReference>
<evidence type="ECO:0000256" key="11">
    <source>
        <dbReference type="ARBA" id="ARBA00023237"/>
    </source>
</evidence>
<evidence type="ECO:0000256" key="13">
    <source>
        <dbReference type="RuleBase" id="RU003357"/>
    </source>
</evidence>
<protein>
    <submittedName>
        <fullName evidence="14">TonB-dependent receptor</fullName>
    </submittedName>
</protein>
<evidence type="ECO:0000313" key="15">
    <source>
        <dbReference type="Proteomes" id="UP000005615"/>
    </source>
</evidence>
<comment type="similarity">
    <text evidence="12 13">Belongs to the TonB-dependent receptor family.</text>
</comment>
<keyword evidence="6" id="KW-0732">Signal</keyword>
<keyword evidence="3 12" id="KW-1134">Transmembrane beta strand</keyword>
<dbReference type="PANTHER" id="PTHR32552:SF89">
    <property type="entry name" value="CATECHOLATE SIDEROPHORE RECEPTOR FIU"/>
    <property type="match status" value="1"/>
</dbReference>
<evidence type="ECO:0000256" key="12">
    <source>
        <dbReference type="PROSITE-ProRule" id="PRU01360"/>
    </source>
</evidence>
<evidence type="ECO:0000256" key="2">
    <source>
        <dbReference type="ARBA" id="ARBA00022448"/>
    </source>
</evidence>
<evidence type="ECO:0000256" key="3">
    <source>
        <dbReference type="ARBA" id="ARBA00022452"/>
    </source>
</evidence>
<evidence type="ECO:0000256" key="7">
    <source>
        <dbReference type="ARBA" id="ARBA00023004"/>
    </source>
</evidence>
<dbReference type="Pfam" id="PF07715">
    <property type="entry name" value="Plug"/>
    <property type="match status" value="1"/>
</dbReference>
<dbReference type="InterPro" id="IPR039426">
    <property type="entry name" value="TonB-dep_rcpt-like"/>
</dbReference>
<evidence type="ECO:0000256" key="5">
    <source>
        <dbReference type="ARBA" id="ARBA00022692"/>
    </source>
</evidence>
<comment type="caution">
    <text evidence="14">The sequence shown here is derived from an EMBL/GenBank/DDBJ whole genome shotgun (WGS) entry which is preliminary data.</text>
</comment>
<keyword evidence="8" id="KW-0406">Ion transport</keyword>
<dbReference type="Pfam" id="PF00593">
    <property type="entry name" value="TonB_dep_Rec_b-barrel"/>
    <property type="match status" value="1"/>
</dbReference>
<keyword evidence="11 12" id="KW-0998">Cell outer membrane</keyword>
<dbReference type="STRING" id="2518989.IMCC3088_1314"/>